<name>A0ABW5MSE2_9FLAO</name>
<comment type="caution">
    <text evidence="1">The sequence shown here is derived from an EMBL/GenBank/DDBJ whole genome shotgun (WGS) entry which is preliminary data.</text>
</comment>
<dbReference type="RefSeq" id="WP_377765768.1">
    <property type="nucleotide sequence ID" value="NZ_JBHULB010000006.1"/>
</dbReference>
<reference evidence="2" key="1">
    <citation type="journal article" date="2019" name="Int. J. Syst. Evol. Microbiol.">
        <title>The Global Catalogue of Microorganisms (GCM) 10K type strain sequencing project: providing services to taxonomists for standard genome sequencing and annotation.</title>
        <authorList>
            <consortium name="The Broad Institute Genomics Platform"/>
            <consortium name="The Broad Institute Genome Sequencing Center for Infectious Disease"/>
            <person name="Wu L."/>
            <person name="Ma J."/>
        </authorList>
    </citation>
    <scope>NUCLEOTIDE SEQUENCE [LARGE SCALE GENOMIC DNA]</scope>
    <source>
        <strain evidence="2">KCTC 52368</strain>
    </source>
</reference>
<proteinExistence type="predicted"/>
<evidence type="ECO:0000313" key="2">
    <source>
        <dbReference type="Proteomes" id="UP001597526"/>
    </source>
</evidence>
<organism evidence="1 2">
    <name type="scientific">Croceitalea marina</name>
    <dbReference type="NCBI Taxonomy" id="1775166"/>
    <lineage>
        <taxon>Bacteria</taxon>
        <taxon>Pseudomonadati</taxon>
        <taxon>Bacteroidota</taxon>
        <taxon>Flavobacteriia</taxon>
        <taxon>Flavobacteriales</taxon>
        <taxon>Flavobacteriaceae</taxon>
        <taxon>Croceitalea</taxon>
    </lineage>
</organism>
<gene>
    <name evidence="1" type="ORF">ACFSQJ_04010</name>
</gene>
<keyword evidence="2" id="KW-1185">Reference proteome</keyword>
<protein>
    <submittedName>
        <fullName evidence="1">Uncharacterized protein</fullName>
    </submittedName>
</protein>
<evidence type="ECO:0000313" key="1">
    <source>
        <dbReference type="EMBL" id="MFD2586079.1"/>
    </source>
</evidence>
<accession>A0ABW5MSE2</accession>
<dbReference type="Proteomes" id="UP001597526">
    <property type="component" value="Unassembled WGS sequence"/>
</dbReference>
<sequence length="86" mass="10289">MIPCNYNNLDEETHAYLHSLSRKDVEIRFGEQLWALPKNTIWTMTNWWNRKHNETLTVTSMCSVFEHQNEAKKPIHNDGLSLYIKR</sequence>
<dbReference type="EMBL" id="JBHULB010000006">
    <property type="protein sequence ID" value="MFD2586079.1"/>
    <property type="molecule type" value="Genomic_DNA"/>
</dbReference>